<evidence type="ECO:0000256" key="1">
    <source>
        <dbReference type="SAM" id="Phobius"/>
    </source>
</evidence>
<name>S9QIU2_9RHOB</name>
<proteinExistence type="predicted"/>
<evidence type="ECO:0000313" key="2">
    <source>
        <dbReference type="EMBL" id="EPX79722.1"/>
    </source>
</evidence>
<protein>
    <submittedName>
        <fullName evidence="2">Uncharacterized protein</fullName>
    </submittedName>
</protein>
<sequence length="47" mass="5004">MNLWWIAGLAAYVLAEKLVPWPRLLAHGTGAALIAFGLWCLATGLPG</sequence>
<keyword evidence="1" id="KW-0472">Membrane</keyword>
<dbReference type="InterPro" id="IPR018688">
    <property type="entry name" value="PpoB2-like"/>
</dbReference>
<dbReference type="Pfam" id="PF09948">
    <property type="entry name" value="PpoB2"/>
    <property type="match status" value="1"/>
</dbReference>
<feature type="transmembrane region" description="Helical" evidence="1">
    <location>
        <begin position="25"/>
        <end position="45"/>
    </location>
</feature>
<dbReference type="STRING" id="1123237.Salmuc_05665"/>
<dbReference type="AlphaFoldDB" id="S9QIU2"/>
<dbReference type="EMBL" id="APVH01000035">
    <property type="protein sequence ID" value="EPX79722.1"/>
    <property type="molecule type" value="Genomic_DNA"/>
</dbReference>
<dbReference type="HOGENOM" id="CLU_3172996_0_0_5"/>
<accession>S9QIU2</accession>
<gene>
    <name evidence="2" type="ORF">Salmuc_05665</name>
</gene>
<keyword evidence="1" id="KW-1133">Transmembrane helix</keyword>
<organism evidence="2 3">
    <name type="scientific">Salipiger mucosus DSM 16094</name>
    <dbReference type="NCBI Taxonomy" id="1123237"/>
    <lineage>
        <taxon>Bacteria</taxon>
        <taxon>Pseudomonadati</taxon>
        <taxon>Pseudomonadota</taxon>
        <taxon>Alphaproteobacteria</taxon>
        <taxon>Rhodobacterales</taxon>
        <taxon>Roseobacteraceae</taxon>
        <taxon>Salipiger</taxon>
    </lineage>
</organism>
<keyword evidence="1" id="KW-0812">Transmembrane</keyword>
<evidence type="ECO:0000313" key="3">
    <source>
        <dbReference type="Proteomes" id="UP000015347"/>
    </source>
</evidence>
<keyword evidence="3" id="KW-1185">Reference proteome</keyword>
<dbReference type="Proteomes" id="UP000015347">
    <property type="component" value="Unassembled WGS sequence"/>
</dbReference>
<comment type="caution">
    <text evidence="2">The sequence shown here is derived from an EMBL/GenBank/DDBJ whole genome shotgun (WGS) entry which is preliminary data.</text>
</comment>
<reference evidence="3" key="1">
    <citation type="journal article" date="2014" name="Stand. Genomic Sci.">
        <title>Genome sequence of the exopolysaccharide-producing Salipiger mucosus type strain (DSM 16094(T)), a moderately halophilic member of the Roseobacter clade.</title>
        <authorList>
            <person name="Riedel T."/>
            <person name="Spring S."/>
            <person name="Fiebig A."/>
            <person name="Petersen J."/>
            <person name="Kyrpides N.C."/>
            <person name="Goker M."/>
            <person name="Klenk H.P."/>
        </authorList>
    </citation>
    <scope>NUCLEOTIDE SEQUENCE [LARGE SCALE GENOMIC DNA]</scope>
    <source>
        <strain evidence="3">DSM 16094</strain>
    </source>
</reference>